<protein>
    <submittedName>
        <fullName evidence="5">Macrolide transport system ATP-binding/permease protein</fullName>
    </submittedName>
</protein>
<dbReference type="InterPro" id="IPR003439">
    <property type="entry name" value="ABC_transporter-like_ATP-bd"/>
</dbReference>
<accession>A0A4R2BDA8</accession>
<name>A0A4R2BDA8_9BACI</name>
<feature type="domain" description="ABC transporter" evidence="4">
    <location>
        <begin position="4"/>
        <end position="213"/>
    </location>
</feature>
<dbReference type="Proteomes" id="UP000295689">
    <property type="component" value="Unassembled WGS sequence"/>
</dbReference>
<evidence type="ECO:0000259" key="4">
    <source>
        <dbReference type="PROSITE" id="PS50893"/>
    </source>
</evidence>
<keyword evidence="6" id="KW-1185">Reference proteome</keyword>
<keyword evidence="3" id="KW-0175">Coiled coil</keyword>
<reference evidence="5 6" key="1">
    <citation type="journal article" date="2015" name="Stand. Genomic Sci.">
        <title>Genomic Encyclopedia of Bacterial and Archaeal Type Strains, Phase III: the genomes of soil and plant-associated and newly described type strains.</title>
        <authorList>
            <person name="Whitman W.B."/>
            <person name="Woyke T."/>
            <person name="Klenk H.P."/>
            <person name="Zhou Y."/>
            <person name="Lilburn T.G."/>
            <person name="Beck B.J."/>
            <person name="De Vos P."/>
            <person name="Vandamme P."/>
            <person name="Eisen J.A."/>
            <person name="Garrity G."/>
            <person name="Hugenholtz P."/>
            <person name="Kyrpides N.C."/>
        </authorList>
    </citation>
    <scope>NUCLEOTIDE SEQUENCE [LARGE SCALE GENOMIC DNA]</scope>
    <source>
        <strain evidence="5 6">CV53</strain>
    </source>
</reference>
<dbReference type="InterPro" id="IPR027417">
    <property type="entry name" value="P-loop_NTPase"/>
</dbReference>
<evidence type="ECO:0000256" key="1">
    <source>
        <dbReference type="ARBA" id="ARBA00022741"/>
    </source>
</evidence>
<dbReference type="CDD" id="cd03221">
    <property type="entry name" value="ABCF_EF-3"/>
    <property type="match status" value="2"/>
</dbReference>
<dbReference type="InterPro" id="IPR051309">
    <property type="entry name" value="ABCF_ATPase"/>
</dbReference>
<evidence type="ECO:0000256" key="3">
    <source>
        <dbReference type="SAM" id="Coils"/>
    </source>
</evidence>
<feature type="coiled-coil region" evidence="3">
    <location>
        <begin position="202"/>
        <end position="289"/>
    </location>
</feature>
<feature type="domain" description="ABC transporter" evidence="4">
    <location>
        <begin position="305"/>
        <end position="517"/>
    </location>
</feature>
<keyword evidence="2 5" id="KW-0067">ATP-binding</keyword>
<evidence type="ECO:0000256" key="2">
    <source>
        <dbReference type="ARBA" id="ARBA00022840"/>
    </source>
</evidence>
<dbReference type="SMART" id="SM00382">
    <property type="entry name" value="AAA"/>
    <property type="match status" value="2"/>
</dbReference>
<dbReference type="Gene3D" id="3.40.50.300">
    <property type="entry name" value="P-loop containing nucleotide triphosphate hydrolases"/>
    <property type="match status" value="2"/>
</dbReference>
<dbReference type="EMBL" id="SLVV01000006">
    <property type="protein sequence ID" value="TCN24911.1"/>
    <property type="molecule type" value="Genomic_DNA"/>
</dbReference>
<dbReference type="SUPFAM" id="SSF52540">
    <property type="entry name" value="P-loop containing nucleoside triphosphate hydrolases"/>
    <property type="match status" value="2"/>
</dbReference>
<sequence length="566" mass="64201">MLLIKLSEIEKSFGDIKVLQKANMNIPFGARVGLVGENGAGKTTLANILFGTVLPDNGQIEFGKKDINIGYLKQSTESDTKNPVSSASPLEPSIFRHSSKLGLSKLAEWSEEKFKHLSGGEKLKLSLAELWASKPDLLLLDEPTNHLDAKGMEWLITELKNFRGSVVIISHDRYFLDKSVNQIIEIQDGNTKLYSGTYTEYRQEKERQNAILRHQFDSQQKKKERIEAQMANLKNWSEQAHQQSTKKEGFKEYYRVKAKKMDSQAKSKLKRLSRELEKHQIEKPKEDSRIHFQSKQAGRHGQRIIEVSKLEKQFGDQLLFSDARFYISHGEKIGIIGDNGAGKTTLLRILLGKEQATRGSVWISDSVKVGYLSQDLHEQDVSLTALQLTCLSAKQELSRARTLFANIGLPDSKITVPVNTLSLGERTRVKLVCMLLDQIDVLVLDEPTNHLDLTSRESLEMMLSQFTGTILAVSHDLYFLNRITNKLLAIENRTIRRLEMGYTEFTEKKHTTKNSGSAEEQKLLLQNEITALIGRLGLVSKDSAEYKEIDNRLNELFKEKARLSDK</sequence>
<dbReference type="GO" id="GO:0005524">
    <property type="term" value="F:ATP binding"/>
    <property type="evidence" value="ECO:0007669"/>
    <property type="project" value="UniProtKB-KW"/>
</dbReference>
<dbReference type="PROSITE" id="PS00211">
    <property type="entry name" value="ABC_TRANSPORTER_1"/>
    <property type="match status" value="1"/>
</dbReference>
<dbReference type="PANTHER" id="PTHR42855">
    <property type="entry name" value="ABC TRANSPORTER ATP-BINDING SUBUNIT"/>
    <property type="match status" value="1"/>
</dbReference>
<dbReference type="PROSITE" id="PS50893">
    <property type="entry name" value="ABC_TRANSPORTER_2"/>
    <property type="match status" value="2"/>
</dbReference>
<organism evidence="5 6">
    <name type="scientific">Mesobacillus foraminis</name>
    <dbReference type="NCBI Taxonomy" id="279826"/>
    <lineage>
        <taxon>Bacteria</taxon>
        <taxon>Bacillati</taxon>
        <taxon>Bacillota</taxon>
        <taxon>Bacilli</taxon>
        <taxon>Bacillales</taxon>
        <taxon>Bacillaceae</taxon>
        <taxon>Mesobacillus</taxon>
    </lineage>
</organism>
<gene>
    <name evidence="5" type="ORF">EV146_106112</name>
</gene>
<dbReference type="InterPro" id="IPR017871">
    <property type="entry name" value="ABC_transporter-like_CS"/>
</dbReference>
<dbReference type="NCBIfam" id="NF000355">
    <property type="entry name" value="ribo_prot_ABC_F"/>
    <property type="match status" value="1"/>
</dbReference>
<dbReference type="PANTHER" id="PTHR42855:SF2">
    <property type="entry name" value="DRUG RESISTANCE ABC TRANSPORTER,ATP-BINDING PROTEIN"/>
    <property type="match status" value="1"/>
</dbReference>
<dbReference type="GO" id="GO:0016887">
    <property type="term" value="F:ATP hydrolysis activity"/>
    <property type="evidence" value="ECO:0007669"/>
    <property type="project" value="InterPro"/>
</dbReference>
<evidence type="ECO:0000313" key="5">
    <source>
        <dbReference type="EMBL" id="TCN24911.1"/>
    </source>
</evidence>
<dbReference type="RefSeq" id="WP_132006117.1">
    <property type="nucleotide sequence ID" value="NZ_JABUHM010000004.1"/>
</dbReference>
<dbReference type="InterPro" id="IPR003593">
    <property type="entry name" value="AAA+_ATPase"/>
</dbReference>
<dbReference type="Pfam" id="PF00005">
    <property type="entry name" value="ABC_tran"/>
    <property type="match status" value="2"/>
</dbReference>
<comment type="caution">
    <text evidence="5">The sequence shown here is derived from an EMBL/GenBank/DDBJ whole genome shotgun (WGS) entry which is preliminary data.</text>
</comment>
<proteinExistence type="predicted"/>
<keyword evidence="1" id="KW-0547">Nucleotide-binding</keyword>
<evidence type="ECO:0000313" key="6">
    <source>
        <dbReference type="Proteomes" id="UP000295689"/>
    </source>
</evidence>
<dbReference type="AlphaFoldDB" id="A0A4R2BDA8"/>